<dbReference type="SUPFAM" id="SSF52540">
    <property type="entry name" value="P-loop containing nucleoside triphosphate hydrolases"/>
    <property type="match status" value="1"/>
</dbReference>
<dbReference type="GO" id="GO:0005524">
    <property type="term" value="F:ATP binding"/>
    <property type="evidence" value="ECO:0007669"/>
    <property type="project" value="UniProtKB-KW"/>
</dbReference>
<dbReference type="SMART" id="SM00382">
    <property type="entry name" value="AAA"/>
    <property type="match status" value="1"/>
</dbReference>
<protein>
    <submittedName>
        <fullName evidence="6">ABC transporter ATP-binding protein</fullName>
    </submittedName>
</protein>
<comment type="caution">
    <text evidence="6">The sequence shown here is derived from an EMBL/GenBank/DDBJ whole genome shotgun (WGS) entry which is preliminary data.</text>
</comment>
<keyword evidence="4 6" id="KW-0067">ATP-binding</keyword>
<reference evidence="6 7" key="1">
    <citation type="submission" date="2015-06" db="EMBL/GenBank/DDBJ databases">
        <title>Genome sequencing of Thermotogales isolates from hydrothermal vents.</title>
        <authorList>
            <person name="Haverkamp T.H."/>
            <person name="Kublanov I.V."/>
            <person name="Nesbo C.L."/>
        </authorList>
    </citation>
    <scope>NUCLEOTIDE SEQUENCE [LARGE SCALE GENOMIC DNA]</scope>
    <source>
        <strain evidence="7">ik275mar</strain>
    </source>
</reference>
<proteinExistence type="inferred from homology"/>
<dbReference type="PROSITE" id="PS00211">
    <property type="entry name" value="ABC_TRANSPORTER_1"/>
    <property type="match status" value="1"/>
</dbReference>
<dbReference type="Gene3D" id="3.40.50.300">
    <property type="entry name" value="P-loop containing nucleotide triphosphate hydrolases"/>
    <property type="match status" value="1"/>
</dbReference>
<feature type="domain" description="ABC transporter" evidence="5">
    <location>
        <begin position="2"/>
        <end position="227"/>
    </location>
</feature>
<gene>
    <name evidence="6" type="ORF">XJ44_01885</name>
</gene>
<dbReference type="InterPro" id="IPR003593">
    <property type="entry name" value="AAA+_ATPase"/>
</dbReference>
<dbReference type="InterPro" id="IPR003439">
    <property type="entry name" value="ABC_transporter-like_ATP-bd"/>
</dbReference>
<keyword evidence="2" id="KW-0813">Transport</keyword>
<dbReference type="InterPro" id="IPR027417">
    <property type="entry name" value="P-loop_NTPase"/>
</dbReference>
<dbReference type="RefSeq" id="WP_075665380.1">
    <property type="nucleotide sequence ID" value="NZ_LBFC01000006.1"/>
</dbReference>
<dbReference type="PANTHER" id="PTHR42711:SF5">
    <property type="entry name" value="ABC TRANSPORTER ATP-BINDING PROTEIN NATA"/>
    <property type="match status" value="1"/>
</dbReference>
<evidence type="ECO:0000256" key="2">
    <source>
        <dbReference type="ARBA" id="ARBA00022448"/>
    </source>
</evidence>
<evidence type="ECO:0000256" key="4">
    <source>
        <dbReference type="ARBA" id="ARBA00022840"/>
    </source>
</evidence>
<keyword evidence="3" id="KW-0547">Nucleotide-binding</keyword>
<dbReference type="InterPro" id="IPR050763">
    <property type="entry name" value="ABC_transporter_ATP-binding"/>
</dbReference>
<evidence type="ECO:0000256" key="1">
    <source>
        <dbReference type="ARBA" id="ARBA00005417"/>
    </source>
</evidence>
<evidence type="ECO:0000259" key="5">
    <source>
        <dbReference type="PROSITE" id="PS50893"/>
    </source>
</evidence>
<dbReference type="Pfam" id="PF00005">
    <property type="entry name" value="ABC_tran"/>
    <property type="match status" value="1"/>
</dbReference>
<dbReference type="Proteomes" id="UP000242616">
    <property type="component" value="Unassembled WGS sequence"/>
</dbReference>
<dbReference type="InterPro" id="IPR017871">
    <property type="entry name" value="ABC_transporter-like_CS"/>
</dbReference>
<organism evidence="6 7">
    <name type="scientific">Thermosipho affectus</name>
    <dbReference type="NCBI Taxonomy" id="660294"/>
    <lineage>
        <taxon>Bacteria</taxon>
        <taxon>Thermotogati</taxon>
        <taxon>Thermotogota</taxon>
        <taxon>Thermotogae</taxon>
        <taxon>Thermotogales</taxon>
        <taxon>Fervidobacteriaceae</taxon>
        <taxon>Thermosipho</taxon>
    </lineage>
</organism>
<comment type="similarity">
    <text evidence="1">Belongs to the ABC transporter superfamily.</text>
</comment>
<dbReference type="PROSITE" id="PS50893">
    <property type="entry name" value="ABC_TRANSPORTER_2"/>
    <property type="match status" value="1"/>
</dbReference>
<evidence type="ECO:0000313" key="7">
    <source>
        <dbReference type="Proteomes" id="UP000242616"/>
    </source>
</evidence>
<dbReference type="PANTHER" id="PTHR42711">
    <property type="entry name" value="ABC TRANSPORTER ATP-BINDING PROTEIN"/>
    <property type="match status" value="1"/>
</dbReference>
<evidence type="ECO:0000256" key="3">
    <source>
        <dbReference type="ARBA" id="ARBA00022741"/>
    </source>
</evidence>
<sequence>MIKVVNLKKKYGDFEALKGISFSIERGIIFSFLGPNGAGKTTTLEILVGLRKKTSGEIYFFGQKVDDIDKKIKERIGVLLQKTELFRELTVYETLKLFRSFYKKGYDPKKVLEMIGLVEKKNERVKTLSGGQFQRLSFGLSFINDPEILFLDEPTTGLDPQSRRHIWDIIREFKRGGKTIFLTTHYMEEAQTLSNKVCIIDNGLIIAEGSPDELIKHSGLSTIVEVDGEYNFGKVVEGKTIIETKNMSEVINKLLNDGVEKFIVRHPTLEDVFLKLTGKELRD</sequence>
<name>A0ABX3IKP8_9BACT</name>
<dbReference type="EMBL" id="LBFC01000006">
    <property type="protein sequence ID" value="ONN27746.1"/>
    <property type="molecule type" value="Genomic_DNA"/>
</dbReference>
<keyword evidence="7" id="KW-1185">Reference proteome</keyword>
<accession>A0ABX3IKP8</accession>
<evidence type="ECO:0000313" key="6">
    <source>
        <dbReference type="EMBL" id="ONN27746.1"/>
    </source>
</evidence>